<dbReference type="VEuPathDB" id="FungiDB:PPTG_09293"/>
<dbReference type="Gene3D" id="2.30.29.30">
    <property type="entry name" value="Pleckstrin-homology domain (PH domain)/Phosphotyrosine-binding domain (PTB)"/>
    <property type="match status" value="1"/>
</dbReference>
<feature type="non-terminal residue" evidence="3">
    <location>
        <position position="1"/>
    </location>
</feature>
<dbReference type="InterPro" id="IPR011993">
    <property type="entry name" value="PH-like_dom_sf"/>
</dbReference>
<dbReference type="Proteomes" id="UP000053236">
    <property type="component" value="Unassembled WGS sequence"/>
</dbReference>
<evidence type="ECO:0000313" key="3">
    <source>
        <dbReference type="EMBL" id="ETK91504.1"/>
    </source>
</evidence>
<evidence type="ECO:0000256" key="1">
    <source>
        <dbReference type="SAM" id="Coils"/>
    </source>
</evidence>
<keyword evidence="1" id="KW-0175">Coiled coil</keyword>
<feature type="domain" description="PH" evidence="2">
    <location>
        <begin position="772"/>
        <end position="875"/>
    </location>
</feature>
<reference evidence="3" key="1">
    <citation type="submission" date="2013-11" db="EMBL/GenBank/DDBJ databases">
        <title>The Genome Sequence of Phytophthora parasitica CJ02B3.</title>
        <authorList>
            <consortium name="The Broad Institute Genomics Platform"/>
            <person name="Russ C."/>
            <person name="Tyler B."/>
            <person name="Panabieres F."/>
            <person name="Shan W."/>
            <person name="Tripathy S."/>
            <person name="Grunwald N."/>
            <person name="Machado M."/>
            <person name="Johnson C.S."/>
            <person name="Arredondo F."/>
            <person name="Hong C."/>
            <person name="Coffey M."/>
            <person name="Young S.K."/>
            <person name="Zeng Q."/>
            <person name="Gargeya S."/>
            <person name="Fitzgerald M."/>
            <person name="Abouelleil A."/>
            <person name="Alvarado L."/>
            <person name="Chapman S.B."/>
            <person name="Gainer-Dewar J."/>
            <person name="Goldberg J."/>
            <person name="Griggs A."/>
            <person name="Gujja S."/>
            <person name="Hansen M."/>
            <person name="Howarth C."/>
            <person name="Imamovic A."/>
            <person name="Ireland A."/>
            <person name="Larimer J."/>
            <person name="McCowan C."/>
            <person name="Murphy C."/>
            <person name="Pearson M."/>
            <person name="Poon T.W."/>
            <person name="Priest M."/>
            <person name="Roberts A."/>
            <person name="Saif S."/>
            <person name="Shea T."/>
            <person name="Sykes S."/>
            <person name="Wortman J."/>
            <person name="Nusbaum C."/>
            <person name="Birren B."/>
        </authorList>
    </citation>
    <scope>NUCLEOTIDE SEQUENCE [LARGE SCALE GENOMIC DNA]</scope>
    <source>
        <strain evidence="3">CJ02B3</strain>
    </source>
</reference>
<dbReference type="SUPFAM" id="SSF50729">
    <property type="entry name" value="PH domain-like"/>
    <property type="match status" value="1"/>
</dbReference>
<dbReference type="InterPro" id="IPR001849">
    <property type="entry name" value="PH_domain"/>
</dbReference>
<gene>
    <name evidence="3" type="ORF">L915_04945</name>
    <name evidence="4" type="ORF">L916_04892</name>
</gene>
<reference evidence="4 5" key="2">
    <citation type="submission" date="2013-11" db="EMBL/GenBank/DDBJ databases">
        <title>The Genome Sequence of Phytophthora parasitica CJ05E6.</title>
        <authorList>
            <consortium name="The Broad Institute Genomics Platform"/>
            <person name="Russ C."/>
            <person name="Tyler B."/>
            <person name="Panabieres F."/>
            <person name="Shan W."/>
            <person name="Tripathy S."/>
            <person name="Grunwald N."/>
            <person name="Machado M."/>
            <person name="Johnson C.S."/>
            <person name="Arredondo F."/>
            <person name="Hong C."/>
            <person name="Coffey M."/>
            <person name="Young S.K."/>
            <person name="Zeng Q."/>
            <person name="Gargeya S."/>
            <person name="Fitzgerald M."/>
            <person name="Abouelleil A."/>
            <person name="Alvarado L."/>
            <person name="Chapman S.B."/>
            <person name="Gainer-Dewar J."/>
            <person name="Goldberg J."/>
            <person name="Griggs A."/>
            <person name="Gujja S."/>
            <person name="Hansen M."/>
            <person name="Howarth C."/>
            <person name="Imamovic A."/>
            <person name="Ireland A."/>
            <person name="Larimer J."/>
            <person name="McCowan C."/>
            <person name="Murphy C."/>
            <person name="Pearson M."/>
            <person name="Poon T.W."/>
            <person name="Priest M."/>
            <person name="Roberts A."/>
            <person name="Saif S."/>
            <person name="Shea T."/>
            <person name="Sykes S."/>
            <person name="Wortman J."/>
            <person name="Nusbaum C."/>
            <person name="Birren B."/>
        </authorList>
    </citation>
    <scope>NUCLEOTIDE SEQUENCE [LARGE SCALE GENOMIC DNA]</scope>
    <source>
        <strain evidence="4 5">CJ05E6</strain>
    </source>
</reference>
<dbReference type="CDD" id="cd00821">
    <property type="entry name" value="PH"/>
    <property type="match status" value="1"/>
</dbReference>
<dbReference type="SMART" id="SM00233">
    <property type="entry name" value="PH"/>
    <property type="match status" value="1"/>
</dbReference>
<dbReference type="Proteomes" id="UP000053864">
    <property type="component" value="Unassembled WGS sequence"/>
</dbReference>
<proteinExistence type="predicted"/>
<evidence type="ECO:0000259" key="2">
    <source>
        <dbReference type="PROSITE" id="PS50003"/>
    </source>
</evidence>
<dbReference type="EMBL" id="KI671863">
    <property type="protein sequence ID" value="ETL44914.1"/>
    <property type="molecule type" value="Genomic_DNA"/>
</dbReference>
<dbReference type="AlphaFoldDB" id="W2H8Q1"/>
<evidence type="ECO:0000313" key="4">
    <source>
        <dbReference type="EMBL" id="ETL44914.1"/>
    </source>
</evidence>
<protein>
    <recommendedName>
        <fullName evidence="2">PH domain-containing protein</fullName>
    </recommendedName>
</protein>
<organism evidence="3">
    <name type="scientific">Phytophthora nicotianae</name>
    <name type="common">Potato buckeye rot agent</name>
    <name type="synonym">Phytophthora parasitica</name>
    <dbReference type="NCBI Taxonomy" id="4792"/>
    <lineage>
        <taxon>Eukaryota</taxon>
        <taxon>Sar</taxon>
        <taxon>Stramenopiles</taxon>
        <taxon>Oomycota</taxon>
        <taxon>Peronosporomycetes</taxon>
        <taxon>Peronosporales</taxon>
        <taxon>Peronosporaceae</taxon>
        <taxon>Phytophthora</taxon>
    </lineage>
</organism>
<dbReference type="EMBL" id="KI685316">
    <property type="protein sequence ID" value="ETK91504.1"/>
    <property type="molecule type" value="Genomic_DNA"/>
</dbReference>
<dbReference type="Pfam" id="PF00169">
    <property type="entry name" value="PH"/>
    <property type="match status" value="1"/>
</dbReference>
<accession>W2H8Q1</accession>
<feature type="coiled-coil region" evidence="1">
    <location>
        <begin position="669"/>
        <end position="703"/>
    </location>
</feature>
<dbReference type="PANTHER" id="PTHR10751">
    <property type="entry name" value="GUANYLATE BINDING PROTEIN"/>
    <property type="match status" value="1"/>
</dbReference>
<name>W2H8Q1_PHYNI</name>
<dbReference type="PROSITE" id="PS50003">
    <property type="entry name" value="PH_DOMAIN"/>
    <property type="match status" value="1"/>
</dbReference>
<sequence length="879" mass="96792">IWIKSASVCTSLHDRSILMAASLSGTNLVPLCTISEGSDGRDLRLHDVGVDVLHGTKISSRKVALVGVLYVPEDEKDGASTERGLFLSSSAVSVPEQDASMLLLVLRGVSLVEEPFWGSLLLVLSSHVVVAKTGPISNSSFQTALPFLSTFAQLQVGETAVDADRNAALLKELTPRFTWGAVDLKIKDMNGCDSASTYFEQQLASGSTDAQLLLSALVPTRDCVVLKSNSFQAREEPHTSPKLLTHVADRLECKSLFGRYLNGSLLVRLMRSLTHAMATPDGAPVVLQRVVTNVLAAHWQDLVQRAFKSYCDLMHARLAVYERAPITAEYLVDVTERKLKANQSQSNQHSAVVDAGQGDYSVFDEFGNLKKQQAADDEGGNSAITSTTPAPLNTGLFSFLKNRAGRALSKQLSRFPTNRWSTSIRGGGQATTQGDNGGLGGILEDAEAAEAELHGESNATQAPDLLLARCTASITRYTVPMEYLNTPSEAMPVNTAVLDTVYAEGLEEVNALLKPFLVNLRGPSPSNPELACSLDFHVGRKNLWAKLGRVRRRFERANEVSSAIFCGELLRYLHSVVLSKNETDTEAQQQQQLRGRAVSSIMLVDKKSGNAPVALTRVPLELLTYKNNLEAMVSQYNFVARGPQAATVLAGFLSGPVRSQLEYLTQQEYDRFSAACEEKERRIAELEDSLEDKERQVKHITKANAEWGRQEHEAVAQIEQTHAEQVSSLQGAIRSTETQIANALAEQQALYQSTMQATRRTIDTVDKVADKGRVVSGYLERYEKGHVFSSRWRQYFYVLKHATLTCYKSKSAYEERGPPFERPISISGYSVVRSRTDELKIKLIPPEAGHQKLRFRAPASVGRETWMKRFTEATQYTSQ</sequence>
<evidence type="ECO:0000313" key="5">
    <source>
        <dbReference type="Proteomes" id="UP000053864"/>
    </source>
</evidence>